<dbReference type="AlphaFoldDB" id="J0DGZ4"/>
<dbReference type="PANTHER" id="PTHR10357:SF179">
    <property type="entry name" value="NEUTRAL AND BASIC AMINO ACID TRANSPORT PROTEIN RBAT"/>
    <property type="match status" value="1"/>
</dbReference>
<dbReference type="GO" id="GO:0004556">
    <property type="term" value="F:alpha-amylase activity"/>
    <property type="evidence" value="ECO:0007669"/>
    <property type="project" value="TreeGrafter"/>
</dbReference>
<dbReference type="eggNOG" id="COG0366">
    <property type="taxonomic scope" value="Bacteria"/>
</dbReference>
<feature type="domain" description="Glycosyl hydrolase family 13 catalytic" evidence="2">
    <location>
        <begin position="32"/>
        <end position="442"/>
    </location>
</feature>
<dbReference type="Proteomes" id="UP000006415">
    <property type="component" value="Unassembled WGS sequence"/>
</dbReference>
<dbReference type="InterPro" id="IPR006047">
    <property type="entry name" value="GH13_cat_dom"/>
</dbReference>
<dbReference type="SUPFAM" id="SSF51445">
    <property type="entry name" value="(Trans)glycosidases"/>
    <property type="match status" value="1"/>
</dbReference>
<dbReference type="Gene3D" id="3.90.400.10">
    <property type="entry name" value="Oligo-1,6-glucosidase, Domain 2"/>
    <property type="match status" value="1"/>
</dbReference>
<proteinExistence type="inferred from homology"/>
<evidence type="ECO:0000256" key="1">
    <source>
        <dbReference type="ARBA" id="ARBA00008061"/>
    </source>
</evidence>
<dbReference type="RefSeq" id="WP_007147450.1">
    <property type="nucleotide sequence ID" value="NZ_AKCI01000001.1"/>
</dbReference>
<protein>
    <recommendedName>
        <fullName evidence="2">Glycosyl hydrolase family 13 catalytic domain-containing protein</fullName>
    </recommendedName>
</protein>
<dbReference type="CDD" id="cd11332">
    <property type="entry name" value="AmyAc_OligoGlu_TS"/>
    <property type="match status" value="1"/>
</dbReference>
<keyword evidence="4" id="KW-1185">Reference proteome</keyword>
<accession>J0DGZ4</accession>
<dbReference type="STRING" id="857290.HMPREF9156_00382"/>
<dbReference type="PANTHER" id="PTHR10357">
    <property type="entry name" value="ALPHA-AMYLASE FAMILY MEMBER"/>
    <property type="match status" value="1"/>
</dbReference>
<comment type="caution">
    <text evidence="3">The sequence shown here is derived from an EMBL/GenBank/DDBJ whole genome shotgun (WGS) entry which is preliminary data.</text>
</comment>
<dbReference type="Gene3D" id="3.20.20.80">
    <property type="entry name" value="Glycosidases"/>
    <property type="match status" value="1"/>
</dbReference>
<dbReference type="GO" id="GO:0009313">
    <property type="term" value="P:oligosaccharide catabolic process"/>
    <property type="evidence" value="ECO:0007669"/>
    <property type="project" value="TreeGrafter"/>
</dbReference>
<evidence type="ECO:0000313" key="3">
    <source>
        <dbReference type="EMBL" id="EJD65618.1"/>
    </source>
</evidence>
<reference evidence="3 4" key="1">
    <citation type="submission" date="2012-01" db="EMBL/GenBank/DDBJ databases">
        <title>The Genome Sequence of Scardovia wiggsiae F0424.</title>
        <authorList>
            <consortium name="The Broad Institute Genome Sequencing Platform"/>
            <person name="Earl A."/>
            <person name="Ward D."/>
            <person name="Feldgarden M."/>
            <person name="Gevers D."/>
            <person name="Izard J."/>
            <person name="Ganesan A."/>
            <person name="Baranova O.V."/>
            <person name="Blanton J.M."/>
            <person name="Tanner A.C."/>
            <person name="Mathney J."/>
            <person name="Dewhirst F.E."/>
            <person name="Young S.K."/>
            <person name="Zeng Q."/>
            <person name="Gargeya S."/>
            <person name="Fitzgerald M."/>
            <person name="Haas B."/>
            <person name="Abouelleil A."/>
            <person name="Alvarado L."/>
            <person name="Arachchi H.M."/>
            <person name="Berlin A."/>
            <person name="Chapman S.B."/>
            <person name="Gearin G."/>
            <person name="Goldberg J."/>
            <person name="Griggs A."/>
            <person name="Gujja S."/>
            <person name="Hansen M."/>
            <person name="Heiman D."/>
            <person name="Howarth C."/>
            <person name="Larimer J."/>
            <person name="Lui A."/>
            <person name="MacDonald P.J.P."/>
            <person name="McCowen C."/>
            <person name="Montmayeur A."/>
            <person name="Murphy C."/>
            <person name="Neiman D."/>
            <person name="Pearson M."/>
            <person name="Priest M."/>
            <person name="Roberts A."/>
            <person name="Saif S."/>
            <person name="Shea T."/>
            <person name="Sisk P."/>
            <person name="Stolte C."/>
            <person name="Sykes S."/>
            <person name="Wortman J."/>
            <person name="Nusbaum C."/>
            <person name="Birren B."/>
        </authorList>
    </citation>
    <scope>NUCLEOTIDE SEQUENCE [LARGE SCALE GENOMIC DNA]</scope>
    <source>
        <strain evidence="3 4">F0424</strain>
    </source>
</reference>
<dbReference type="HOGENOM" id="CLU_006462_0_1_11"/>
<dbReference type="EMBL" id="AGZS01000001">
    <property type="protein sequence ID" value="EJD65618.1"/>
    <property type="molecule type" value="Genomic_DNA"/>
</dbReference>
<organism evidence="3 4">
    <name type="scientific">Scardovia wiggsiae F0424</name>
    <dbReference type="NCBI Taxonomy" id="857290"/>
    <lineage>
        <taxon>Bacteria</taxon>
        <taxon>Bacillati</taxon>
        <taxon>Actinomycetota</taxon>
        <taxon>Actinomycetes</taxon>
        <taxon>Bifidobacteriales</taxon>
        <taxon>Bifidobacteriaceae</taxon>
        <taxon>Scardovia</taxon>
    </lineage>
</organism>
<evidence type="ECO:0000313" key="4">
    <source>
        <dbReference type="Proteomes" id="UP000006415"/>
    </source>
</evidence>
<dbReference type="InterPro" id="IPR045857">
    <property type="entry name" value="O16G_dom_2"/>
</dbReference>
<dbReference type="OrthoDB" id="9043248at2"/>
<dbReference type="SMART" id="SM00642">
    <property type="entry name" value="Aamy"/>
    <property type="match status" value="1"/>
</dbReference>
<name>J0DGZ4_9BIFI</name>
<evidence type="ECO:0000259" key="2">
    <source>
        <dbReference type="SMART" id="SM00642"/>
    </source>
</evidence>
<sequence>MAEQAGSSRYIRGEQIDMSDPDNWWKQAVIYQIYPRSFSDSTGSGIGDLRGIAERMGYLGSLGVDAIWLSPFYPSQLADGGYDVDDYRDVDPRLGTVADFDDMAQAAHRHGIKVIVDIVPNHSSNRHPWFVEALQSPPGSEQRDRYIFRDGRGDHGQLPPTGWQSHFGGSAWTRVPDGQWYLHLFTEQQPDWNWNNPDVHEDFIKTIRFWSSHGADGFRIDVAHGLAKDLDRDDLDDYPVLMQLPADGSHPLFDRNEVHDIYREWRTVFNEYTPHRFAVAEAWVNPDRQYLYASEDELGQIFNFEFAKADWSRNQFHTAIEEGLAASRRAHSPATWVLSNHDIPRHATRFALPQVPSANYHQFAADWILRGGKTYAENREAGTQRSRAAIMMEMALPGSAYIYQGEELGLFEVPDIPWDRLEDPVAFNTRHSELNKGRDGCRVPLPWTADRLPGSKDPFGFSPAHSAAAPHLPQPAWFKDFAVDREEHDSTSMLNFYRRVLRLRHKLQCPDTSLEWFDEDMPSGQPDGAGGLEGGVIAYRRANGWASVTNFSSSPVKLPPGDIILTSSRLEDDGSLPQDTTAWVMLKQ</sequence>
<gene>
    <name evidence="3" type="ORF">HMPREF9156_00382</name>
</gene>
<dbReference type="Pfam" id="PF00128">
    <property type="entry name" value="Alpha-amylase"/>
    <property type="match status" value="1"/>
</dbReference>
<comment type="similarity">
    <text evidence="1">Belongs to the glycosyl hydrolase 13 family.</text>
</comment>
<dbReference type="InterPro" id="IPR017853">
    <property type="entry name" value="GH"/>
</dbReference>